<gene>
    <name evidence="2" type="ORF">C0W93_20480</name>
</gene>
<dbReference type="Pfam" id="PF08240">
    <property type="entry name" value="ADH_N"/>
    <property type="match status" value="1"/>
</dbReference>
<dbReference type="InterPro" id="IPR011032">
    <property type="entry name" value="GroES-like_sf"/>
</dbReference>
<dbReference type="Pfam" id="PF13602">
    <property type="entry name" value="ADH_zinc_N_2"/>
    <property type="match status" value="1"/>
</dbReference>
<dbReference type="InterPro" id="IPR013154">
    <property type="entry name" value="ADH-like_N"/>
</dbReference>
<feature type="domain" description="Enoyl reductase (ER)" evidence="1">
    <location>
        <begin position="13"/>
        <end position="333"/>
    </location>
</feature>
<dbReference type="AlphaFoldDB" id="A0A2T3KPQ9"/>
<proteinExistence type="predicted"/>
<evidence type="ECO:0000259" key="1">
    <source>
        <dbReference type="SMART" id="SM00829"/>
    </source>
</evidence>
<dbReference type="EMBL" id="PYNS01000038">
    <property type="protein sequence ID" value="PSV06619.1"/>
    <property type="molecule type" value="Genomic_DNA"/>
</dbReference>
<dbReference type="SUPFAM" id="SSF51735">
    <property type="entry name" value="NAD(P)-binding Rossmann-fold domains"/>
    <property type="match status" value="1"/>
</dbReference>
<dbReference type="RefSeq" id="WP_107186211.1">
    <property type="nucleotide sequence ID" value="NZ_JAWQGC010000001.1"/>
</dbReference>
<dbReference type="InterPro" id="IPR020843">
    <property type="entry name" value="ER"/>
</dbReference>
<name>A0A2T3KPQ9_PHOLD</name>
<organism evidence="2 3">
    <name type="scientific">Photobacterium leiognathi subsp. mandapamensis</name>
    <name type="common">Photobacterium mandapamensis</name>
    <dbReference type="NCBI Taxonomy" id="48408"/>
    <lineage>
        <taxon>Bacteria</taxon>
        <taxon>Pseudomonadati</taxon>
        <taxon>Pseudomonadota</taxon>
        <taxon>Gammaproteobacteria</taxon>
        <taxon>Vibrionales</taxon>
        <taxon>Vibrionaceae</taxon>
        <taxon>Photobacterium</taxon>
    </lineage>
</organism>
<sequence length="341" mass="36745">MKTNTSAMVVSHGEPHSLRLVTTDMPEPAPKEVRVKIIVAGVGWADIMARRGGYPLAPKLPFVPGYEFAGVIDEVGDEVSDFNIGDSVVGLNPKFGCYTQYLSISPELLVKYPKHLSAVKVCALSLNYLTAHCMLFSKAKIQPQQSILVHSAAGGVGSALAQLANQFGVRVFGTASSNKQETLEELGVYPIDYNHNDFVQEVLSYCPSGVDAAFDSVGGEHLNCTVKTVKKGGIAVSYGFSGGSFGGLFKMISGVIQLYILNILPNGKSVDFCALPSEVDKNRQWYKDTLTSLISMLEQKKIDPIISSVVPLFQVHKAHEELESGKCIGKVLVQCADNTQG</sequence>
<dbReference type="PANTHER" id="PTHR43677">
    <property type="entry name" value="SHORT-CHAIN DEHYDROGENASE/REDUCTASE"/>
    <property type="match status" value="1"/>
</dbReference>
<comment type="caution">
    <text evidence="2">The sequence shown here is derived from an EMBL/GenBank/DDBJ whole genome shotgun (WGS) entry which is preliminary data.</text>
</comment>
<protein>
    <recommendedName>
        <fullName evidence="1">Enoyl reductase (ER) domain-containing protein</fullName>
    </recommendedName>
</protein>
<dbReference type="GO" id="GO:0016491">
    <property type="term" value="F:oxidoreductase activity"/>
    <property type="evidence" value="ECO:0007669"/>
    <property type="project" value="InterPro"/>
</dbReference>
<dbReference type="SMART" id="SM00829">
    <property type="entry name" value="PKS_ER"/>
    <property type="match status" value="1"/>
</dbReference>
<reference evidence="2 3" key="1">
    <citation type="submission" date="2018-03" db="EMBL/GenBank/DDBJ databases">
        <title>Whole genome sequencing of Histamine producing bacteria.</title>
        <authorList>
            <person name="Butler K."/>
        </authorList>
    </citation>
    <scope>NUCLEOTIDE SEQUENCE [LARGE SCALE GENOMIC DNA]</scope>
    <source>
        <strain evidence="2 3">Res.4.1</strain>
    </source>
</reference>
<dbReference type="InterPro" id="IPR036291">
    <property type="entry name" value="NAD(P)-bd_dom_sf"/>
</dbReference>
<dbReference type="Proteomes" id="UP000240530">
    <property type="component" value="Unassembled WGS sequence"/>
</dbReference>
<dbReference type="InterPro" id="IPR051397">
    <property type="entry name" value="Zn-ADH-like_protein"/>
</dbReference>
<evidence type="ECO:0000313" key="3">
    <source>
        <dbReference type="Proteomes" id="UP000240530"/>
    </source>
</evidence>
<dbReference type="Gene3D" id="3.40.50.720">
    <property type="entry name" value="NAD(P)-binding Rossmann-like Domain"/>
    <property type="match status" value="1"/>
</dbReference>
<dbReference type="PANTHER" id="PTHR43677:SF4">
    <property type="entry name" value="QUINONE OXIDOREDUCTASE-LIKE PROTEIN 2"/>
    <property type="match status" value="1"/>
</dbReference>
<evidence type="ECO:0000313" key="2">
    <source>
        <dbReference type="EMBL" id="PSV06619.1"/>
    </source>
</evidence>
<dbReference type="Gene3D" id="3.90.180.10">
    <property type="entry name" value="Medium-chain alcohol dehydrogenases, catalytic domain"/>
    <property type="match status" value="1"/>
</dbReference>
<accession>A0A2T3KPQ9</accession>
<dbReference type="SUPFAM" id="SSF50129">
    <property type="entry name" value="GroES-like"/>
    <property type="match status" value="1"/>
</dbReference>